<keyword evidence="2" id="KW-1185">Reference proteome</keyword>
<comment type="caution">
    <text evidence="1">The sequence shown here is derived from an EMBL/GenBank/DDBJ whole genome shotgun (WGS) entry which is preliminary data.</text>
</comment>
<dbReference type="EMBL" id="JASNQZ010000015">
    <property type="protein sequence ID" value="KAL0947388.1"/>
    <property type="molecule type" value="Genomic_DNA"/>
</dbReference>
<evidence type="ECO:0000313" key="2">
    <source>
        <dbReference type="Proteomes" id="UP001556367"/>
    </source>
</evidence>
<proteinExistence type="predicted"/>
<name>A0ABR3IVU3_9AGAR</name>
<gene>
    <name evidence="1" type="ORF">HGRIS_013503</name>
</gene>
<dbReference type="PANTHER" id="PTHR46112">
    <property type="entry name" value="AMINOPEPTIDASE"/>
    <property type="match status" value="1"/>
</dbReference>
<protein>
    <submittedName>
        <fullName evidence="1">Uncharacterized protein</fullName>
    </submittedName>
</protein>
<evidence type="ECO:0000313" key="1">
    <source>
        <dbReference type="EMBL" id="KAL0947388.1"/>
    </source>
</evidence>
<organism evidence="1 2">
    <name type="scientific">Hohenbuehelia grisea</name>
    <dbReference type="NCBI Taxonomy" id="104357"/>
    <lineage>
        <taxon>Eukaryota</taxon>
        <taxon>Fungi</taxon>
        <taxon>Dikarya</taxon>
        <taxon>Basidiomycota</taxon>
        <taxon>Agaricomycotina</taxon>
        <taxon>Agaricomycetes</taxon>
        <taxon>Agaricomycetidae</taxon>
        <taxon>Agaricales</taxon>
        <taxon>Pleurotineae</taxon>
        <taxon>Pleurotaceae</taxon>
        <taxon>Hohenbuehelia</taxon>
    </lineage>
</organism>
<reference evidence="2" key="1">
    <citation type="submission" date="2024-06" db="EMBL/GenBank/DDBJ databases">
        <title>Multi-omics analyses provide insights into the biosynthesis of the anticancer antibiotic pleurotin in Hohenbuehelia grisea.</title>
        <authorList>
            <person name="Weaver J.A."/>
            <person name="Alberti F."/>
        </authorList>
    </citation>
    <scope>NUCLEOTIDE SEQUENCE [LARGE SCALE GENOMIC DNA]</scope>
    <source>
        <strain evidence="2">T-177</strain>
    </source>
</reference>
<dbReference type="InterPro" id="IPR050659">
    <property type="entry name" value="Peptidase_M24B"/>
</dbReference>
<sequence>MKGLGVSEIQARQSSSRTAWKNTVLTTILVISLAYLQWTFHRIASVQQIADEFPELPSHCAHVQPIAPKTYIERQTQLAHTLSSLNASAYIAEPSASALFYVNISAETWRLSERPLLVAITHFKSFGGGDDVQANITILTPKFESSRAKLLPIPSPVFSSINYLAWAEHEDPYTTLVNGLGLSATDERPSKPKIFVDGSTRLFIVDGIQAAAPGFQVESPPSEIRLLRERKTPEEIGILKCANEASSSVCVFTPNHSSN</sequence>
<dbReference type="PANTHER" id="PTHR46112:SF2">
    <property type="entry name" value="XAA-PRO AMINOPEPTIDASE P-RELATED"/>
    <property type="match status" value="1"/>
</dbReference>
<dbReference type="InterPro" id="IPR029149">
    <property type="entry name" value="Creatin/AminoP/Spt16_N"/>
</dbReference>
<dbReference type="Proteomes" id="UP001556367">
    <property type="component" value="Unassembled WGS sequence"/>
</dbReference>
<accession>A0ABR3IVU3</accession>
<dbReference type="Gene3D" id="3.40.350.10">
    <property type="entry name" value="Creatinase/prolidase N-terminal domain"/>
    <property type="match status" value="1"/>
</dbReference>